<comment type="subcellular location">
    <subcellularLocation>
        <location evidence="1">Membrane</location>
        <topology evidence="1">Multi-pass membrane protein</topology>
    </subcellularLocation>
</comment>
<dbReference type="SUPFAM" id="SSF103473">
    <property type="entry name" value="MFS general substrate transporter"/>
    <property type="match status" value="1"/>
</dbReference>
<feature type="transmembrane region" description="Helical" evidence="6">
    <location>
        <begin position="403"/>
        <end position="424"/>
    </location>
</feature>
<organism evidence="8 9">
    <name type="scientific">Exophiala bonariae</name>
    <dbReference type="NCBI Taxonomy" id="1690606"/>
    <lineage>
        <taxon>Eukaryota</taxon>
        <taxon>Fungi</taxon>
        <taxon>Dikarya</taxon>
        <taxon>Ascomycota</taxon>
        <taxon>Pezizomycotina</taxon>
        <taxon>Eurotiomycetes</taxon>
        <taxon>Chaetothyriomycetidae</taxon>
        <taxon>Chaetothyriales</taxon>
        <taxon>Herpotrichiellaceae</taxon>
        <taxon>Exophiala</taxon>
    </lineage>
</organism>
<dbReference type="GO" id="GO:0016020">
    <property type="term" value="C:membrane"/>
    <property type="evidence" value="ECO:0007669"/>
    <property type="project" value="UniProtKB-SubCell"/>
</dbReference>
<dbReference type="PANTHER" id="PTHR43791:SF36">
    <property type="entry name" value="TRANSPORTER, PUTATIVE (AFU_ORTHOLOGUE AFUA_6G08340)-RELATED"/>
    <property type="match status" value="1"/>
</dbReference>
<evidence type="ECO:0000313" key="9">
    <source>
        <dbReference type="Proteomes" id="UP001358417"/>
    </source>
</evidence>
<feature type="transmembrane region" description="Helical" evidence="6">
    <location>
        <begin position="47"/>
        <end position="67"/>
    </location>
</feature>
<feature type="domain" description="Major facilitator superfamily (MFS) profile" evidence="7">
    <location>
        <begin position="51"/>
        <end position="462"/>
    </location>
</feature>
<evidence type="ECO:0000256" key="1">
    <source>
        <dbReference type="ARBA" id="ARBA00004141"/>
    </source>
</evidence>
<protein>
    <recommendedName>
        <fullName evidence="7">Major facilitator superfamily (MFS) profile domain-containing protein</fullName>
    </recommendedName>
</protein>
<sequence>MATTVKSKADNASQHEKVVELVEGVHSPGTKLTTEERQRERRVKWKIDLFILPLLSTVYFLASMGRSDLGNAKISGMDKELRLTPDQYSNVSSIFYVGYIVLQLPATLLVRKIGPPLQFGLAMMAWGLVTACTVVIHSYAELVVIRVFVGVSEAFVQGAVFYLSFWYPADELATRGAIFFSMATVAGGFNGLIAYAVQTSLDGNNGWRAWRWLFLIEGIIPIGWAFFVIFLLPNTPETVKFGFTEEDKQIVIRRSRRAQNTGESKILPQKILQVIFDYKFWMLVGIESATVSGVNAIGNFLPDILHSFGWSIVKSQLMSVIVYACAFVSILFWARVSDKWGHRGYVIFINCCVAIVGLVLLLAVTNNSARFFATCLLAMGLFSNVVVNLVWSASINIGYTHRASAAALINCIAQAVAIGLNQAYDDPPLYRKGNGTALGLISLAAVLSASLIIAIKWENKKKRENQHTEEAARLRLFSIDEIGNKHPDYFFMD</sequence>
<accession>A0AAV9NFP5</accession>
<feature type="transmembrane region" description="Helical" evidence="6">
    <location>
        <begin position="313"/>
        <end position="333"/>
    </location>
</feature>
<name>A0AAV9NFP5_9EURO</name>
<dbReference type="RefSeq" id="XP_064708312.1">
    <property type="nucleotide sequence ID" value="XM_064855652.1"/>
</dbReference>
<comment type="caution">
    <text evidence="8">The sequence shown here is derived from an EMBL/GenBank/DDBJ whole genome shotgun (WGS) entry which is preliminary data.</text>
</comment>
<gene>
    <name evidence="8" type="ORF">LTR84_012128</name>
</gene>
<keyword evidence="3 6" id="KW-0812">Transmembrane</keyword>
<dbReference type="InterPro" id="IPR020846">
    <property type="entry name" value="MFS_dom"/>
</dbReference>
<feature type="transmembrane region" description="Helical" evidence="6">
    <location>
        <begin position="143"/>
        <end position="165"/>
    </location>
</feature>
<feature type="transmembrane region" description="Helical" evidence="6">
    <location>
        <begin position="87"/>
        <end position="110"/>
    </location>
</feature>
<dbReference type="Gene3D" id="1.20.1250.20">
    <property type="entry name" value="MFS general substrate transporter like domains"/>
    <property type="match status" value="2"/>
</dbReference>
<keyword evidence="2" id="KW-0813">Transport</keyword>
<dbReference type="PANTHER" id="PTHR43791">
    <property type="entry name" value="PERMEASE-RELATED"/>
    <property type="match status" value="1"/>
</dbReference>
<evidence type="ECO:0000313" key="8">
    <source>
        <dbReference type="EMBL" id="KAK5056596.1"/>
    </source>
</evidence>
<feature type="transmembrane region" description="Helical" evidence="6">
    <location>
        <begin position="371"/>
        <end position="391"/>
    </location>
</feature>
<evidence type="ECO:0000259" key="7">
    <source>
        <dbReference type="PROSITE" id="PS50850"/>
    </source>
</evidence>
<feature type="transmembrane region" description="Helical" evidence="6">
    <location>
        <begin position="117"/>
        <end position="137"/>
    </location>
</feature>
<dbReference type="GeneID" id="89980275"/>
<feature type="transmembrane region" description="Helical" evidence="6">
    <location>
        <begin position="436"/>
        <end position="455"/>
    </location>
</feature>
<evidence type="ECO:0000256" key="6">
    <source>
        <dbReference type="SAM" id="Phobius"/>
    </source>
</evidence>
<dbReference type="Proteomes" id="UP001358417">
    <property type="component" value="Unassembled WGS sequence"/>
</dbReference>
<feature type="transmembrane region" description="Helical" evidence="6">
    <location>
        <begin position="345"/>
        <end position="365"/>
    </location>
</feature>
<dbReference type="InterPro" id="IPR036259">
    <property type="entry name" value="MFS_trans_sf"/>
</dbReference>
<feature type="transmembrane region" description="Helical" evidence="6">
    <location>
        <begin position="209"/>
        <end position="232"/>
    </location>
</feature>
<dbReference type="Pfam" id="PF07690">
    <property type="entry name" value="MFS_1"/>
    <property type="match status" value="1"/>
</dbReference>
<dbReference type="FunFam" id="1.20.1250.20:FF:000057">
    <property type="entry name" value="MFS general substrate transporter"/>
    <property type="match status" value="1"/>
</dbReference>
<feature type="transmembrane region" description="Helical" evidence="6">
    <location>
        <begin position="280"/>
        <end position="301"/>
    </location>
</feature>
<feature type="transmembrane region" description="Helical" evidence="6">
    <location>
        <begin position="177"/>
        <end position="197"/>
    </location>
</feature>
<dbReference type="EMBL" id="JAVRRD010000007">
    <property type="protein sequence ID" value="KAK5056596.1"/>
    <property type="molecule type" value="Genomic_DNA"/>
</dbReference>
<reference evidence="8 9" key="1">
    <citation type="submission" date="2023-08" db="EMBL/GenBank/DDBJ databases">
        <title>Black Yeasts Isolated from many extreme environments.</title>
        <authorList>
            <person name="Coleine C."/>
            <person name="Stajich J.E."/>
            <person name="Selbmann L."/>
        </authorList>
    </citation>
    <scope>NUCLEOTIDE SEQUENCE [LARGE SCALE GENOMIC DNA]</scope>
    <source>
        <strain evidence="8 9">CCFEE 5792</strain>
    </source>
</reference>
<keyword evidence="4 6" id="KW-1133">Transmembrane helix</keyword>
<keyword evidence="5 6" id="KW-0472">Membrane</keyword>
<dbReference type="GO" id="GO:0022857">
    <property type="term" value="F:transmembrane transporter activity"/>
    <property type="evidence" value="ECO:0007669"/>
    <property type="project" value="InterPro"/>
</dbReference>
<evidence type="ECO:0000256" key="4">
    <source>
        <dbReference type="ARBA" id="ARBA00022989"/>
    </source>
</evidence>
<evidence type="ECO:0000256" key="5">
    <source>
        <dbReference type="ARBA" id="ARBA00023136"/>
    </source>
</evidence>
<keyword evidence="9" id="KW-1185">Reference proteome</keyword>
<dbReference type="PROSITE" id="PS50850">
    <property type="entry name" value="MFS"/>
    <property type="match status" value="1"/>
</dbReference>
<evidence type="ECO:0000256" key="2">
    <source>
        <dbReference type="ARBA" id="ARBA00022448"/>
    </source>
</evidence>
<dbReference type="InterPro" id="IPR011701">
    <property type="entry name" value="MFS"/>
</dbReference>
<proteinExistence type="predicted"/>
<dbReference type="AlphaFoldDB" id="A0AAV9NFP5"/>
<evidence type="ECO:0000256" key="3">
    <source>
        <dbReference type="ARBA" id="ARBA00022692"/>
    </source>
</evidence>